<dbReference type="Proteomes" id="UP001140453">
    <property type="component" value="Unassembled WGS sequence"/>
</dbReference>
<evidence type="ECO:0000313" key="3">
    <source>
        <dbReference type="Proteomes" id="UP001140453"/>
    </source>
</evidence>
<evidence type="ECO:0000256" key="1">
    <source>
        <dbReference type="SAM" id="MobiDB-lite"/>
    </source>
</evidence>
<accession>A0A9W8Z4B5</accession>
<name>A0A9W8Z4B5_9PEZI</name>
<comment type="caution">
    <text evidence="2">The sequence shown here is derived from an EMBL/GenBank/DDBJ whole genome shotgun (WGS) entry which is preliminary data.</text>
</comment>
<evidence type="ECO:0000313" key="2">
    <source>
        <dbReference type="EMBL" id="KAJ4397606.1"/>
    </source>
</evidence>
<feature type="compositionally biased region" description="Low complexity" evidence="1">
    <location>
        <begin position="116"/>
        <end position="126"/>
    </location>
</feature>
<feature type="region of interest" description="Disordered" evidence="1">
    <location>
        <begin position="100"/>
        <end position="132"/>
    </location>
</feature>
<protein>
    <submittedName>
        <fullName evidence="2">Uncharacterized protein</fullName>
    </submittedName>
</protein>
<dbReference type="OrthoDB" id="5238642at2759"/>
<sequence length="489" mass="54439">MVEHRKYLPQELDYVLSRVAAGWRFEIIAKAFKEDFASHWADRVFTKKQVQYIKNTYKRPPGIIQPYRGPVPVFMSSPAPTFQNPTANRQATMNAALQSDQYGQNDPEGRSQAYNTTTQHTHAATQPSVVDPGCQGHQYLDDGGMFTDGPESPYDFNTILGTSSDRHPTTVDNVLDPMSEIYAGRPPNGEIENYQPEVLAGIGTQFPQIPQWTQDAPGPSTHPRFSGYASQLDTSPIQGVPSLQNTLLNSAAPDHVLSGEHTKRLLQGPAPRLERLSYGPGPAAVGPARTEIPTTIPSAVQDERRHADSLQHPLGCSVDATAYTDRSGWWYNGYHDGWCRIAYEHRHNYDGGVYFSNYISYTQNIRTAQNDHVTGFMLGLCHQLQTQPPESEATCLHQSCEEARRVAQQLVDASLPEGHDLRQAPLSQPHPLVIRLLHDLNDRLPDGYVYDPLSQRVLQHEVPIMGKPLVRNDPVNPVDGEAVQKNDGQ</sequence>
<proteinExistence type="predicted"/>
<dbReference type="AlphaFoldDB" id="A0A9W8Z4B5"/>
<organism evidence="2 3">
    <name type="scientific">Gnomoniopsis smithogilvyi</name>
    <dbReference type="NCBI Taxonomy" id="1191159"/>
    <lineage>
        <taxon>Eukaryota</taxon>
        <taxon>Fungi</taxon>
        <taxon>Dikarya</taxon>
        <taxon>Ascomycota</taxon>
        <taxon>Pezizomycotina</taxon>
        <taxon>Sordariomycetes</taxon>
        <taxon>Sordariomycetidae</taxon>
        <taxon>Diaporthales</taxon>
        <taxon>Gnomoniaceae</taxon>
        <taxon>Gnomoniopsis</taxon>
    </lineage>
</organism>
<keyword evidence="3" id="KW-1185">Reference proteome</keyword>
<reference evidence="2" key="1">
    <citation type="submission" date="2022-10" db="EMBL/GenBank/DDBJ databases">
        <title>Tapping the CABI collections for fungal endophytes: first genome assemblies for Collariella, Neodidymelliopsis, Ascochyta clinopodiicola, Didymella pomorum, Didymosphaeria variabile, Neocosmospora piperis and Neocucurbitaria cava.</title>
        <authorList>
            <person name="Hill R."/>
        </authorList>
    </citation>
    <scope>NUCLEOTIDE SEQUENCE</scope>
    <source>
        <strain evidence="2">IMI 355082</strain>
    </source>
</reference>
<gene>
    <name evidence="2" type="ORF">N0V93_001839</name>
</gene>
<feature type="region of interest" description="Disordered" evidence="1">
    <location>
        <begin position="468"/>
        <end position="489"/>
    </location>
</feature>
<dbReference type="EMBL" id="JAPEVB010000001">
    <property type="protein sequence ID" value="KAJ4397606.1"/>
    <property type="molecule type" value="Genomic_DNA"/>
</dbReference>